<dbReference type="STRING" id="1423777.FD46_GL000647"/>
<feature type="transmembrane region" description="Helical" evidence="1">
    <location>
        <begin position="313"/>
        <end position="331"/>
    </location>
</feature>
<feature type="transmembrane region" description="Helical" evidence="1">
    <location>
        <begin position="154"/>
        <end position="173"/>
    </location>
</feature>
<evidence type="ECO:0000313" key="3">
    <source>
        <dbReference type="EMBL" id="KRL05887.1"/>
    </source>
</evidence>
<feature type="transmembrane region" description="Helical" evidence="1">
    <location>
        <begin position="83"/>
        <end position="101"/>
    </location>
</feature>
<gene>
    <name evidence="3" type="ORF">FD46_GL000647</name>
</gene>
<dbReference type="Proteomes" id="UP000051686">
    <property type="component" value="Unassembled WGS sequence"/>
</dbReference>
<feature type="transmembrane region" description="Helical" evidence="1">
    <location>
        <begin position="42"/>
        <end position="62"/>
    </location>
</feature>
<feature type="transmembrane region" description="Helical" evidence="1">
    <location>
        <begin position="253"/>
        <end position="277"/>
    </location>
</feature>
<dbReference type="PATRIC" id="fig|1423777.3.peg.667"/>
<proteinExistence type="predicted"/>
<dbReference type="PANTHER" id="PTHR37312:SF1">
    <property type="entry name" value="MEMBRANE-BOUND ACYLTRANSFERASE YKRP-RELATED"/>
    <property type="match status" value="1"/>
</dbReference>
<sequence length="367" mass="42907">MWIMAKRKRILWADYAKCLGIVAVVLGHAINRGEPGKALDVVYNSIYWWHMPLFFIIGGFFLKPIRFNLAGWRYLLLKRAKPLLLSYLFNGIFLILLSHFVRQQSWHYTWNYFMRLLYGGQTLNNYLSVFWFMTTYILGIIAAIILISLVKAPLFQILFSSVIFGIGIILQGTDFWSHSDFPWDALVVPLVIFWMVCGYNSFKLFRKICLKWKLLYLVSAILLYAVLIYRYAIGKLGFELWLKSDQITTGKQALLIPLALCFGVFVLCEIIGHFGTFKLLLTVGRNSEIIMYYHRAAFDITTAIAFLDHWYLRLLVGIFVPLLFAYFLRLLKRRLYPKENEGTKIQGPFRRFLLAVFREYLSLNSAK</sequence>
<keyword evidence="1" id="KW-0472">Membrane</keyword>
<protein>
    <recommendedName>
        <fullName evidence="2">Acyltransferase 3 domain-containing protein</fullName>
    </recommendedName>
</protein>
<keyword evidence="4" id="KW-1185">Reference proteome</keyword>
<dbReference type="Pfam" id="PF01757">
    <property type="entry name" value="Acyl_transf_3"/>
    <property type="match status" value="1"/>
</dbReference>
<feature type="transmembrane region" description="Helical" evidence="1">
    <location>
        <begin position="12"/>
        <end position="30"/>
    </location>
</feature>
<evidence type="ECO:0000256" key="1">
    <source>
        <dbReference type="SAM" id="Phobius"/>
    </source>
</evidence>
<reference evidence="3 4" key="1">
    <citation type="journal article" date="2015" name="Genome Announc.">
        <title>Expanding the biotechnology potential of lactobacilli through comparative genomics of 213 strains and associated genera.</title>
        <authorList>
            <person name="Sun Z."/>
            <person name="Harris H.M."/>
            <person name="McCann A."/>
            <person name="Guo C."/>
            <person name="Argimon S."/>
            <person name="Zhang W."/>
            <person name="Yang X."/>
            <person name="Jeffery I.B."/>
            <person name="Cooney J.C."/>
            <person name="Kagawa T.F."/>
            <person name="Liu W."/>
            <person name="Song Y."/>
            <person name="Salvetti E."/>
            <person name="Wrobel A."/>
            <person name="Rasinkangas P."/>
            <person name="Parkhill J."/>
            <person name="Rea M.C."/>
            <person name="O'Sullivan O."/>
            <person name="Ritari J."/>
            <person name="Douillard F.P."/>
            <person name="Paul Ross R."/>
            <person name="Yang R."/>
            <person name="Briner A.E."/>
            <person name="Felis G.E."/>
            <person name="de Vos W.M."/>
            <person name="Barrangou R."/>
            <person name="Klaenhammer T.R."/>
            <person name="Caufield P.W."/>
            <person name="Cui Y."/>
            <person name="Zhang H."/>
            <person name="O'Toole P.W."/>
        </authorList>
    </citation>
    <scope>NUCLEOTIDE SEQUENCE [LARGE SCALE GENOMIC DNA]</scope>
    <source>
        <strain evidence="3 4">DSM 19972</strain>
    </source>
</reference>
<keyword evidence="1" id="KW-1133">Transmembrane helix</keyword>
<dbReference type="PANTHER" id="PTHR37312">
    <property type="entry name" value="MEMBRANE-BOUND ACYLTRANSFERASE YKRP-RELATED"/>
    <property type="match status" value="1"/>
</dbReference>
<feature type="transmembrane region" description="Helical" evidence="1">
    <location>
        <begin position="214"/>
        <end position="233"/>
    </location>
</feature>
<comment type="caution">
    <text evidence="3">The sequence shown here is derived from an EMBL/GenBank/DDBJ whole genome shotgun (WGS) entry which is preliminary data.</text>
</comment>
<feature type="domain" description="Acyltransferase 3" evidence="2">
    <location>
        <begin position="11"/>
        <end position="328"/>
    </location>
</feature>
<accession>A0A0R1MCT3</accession>
<dbReference type="EMBL" id="AZEH01000020">
    <property type="protein sequence ID" value="KRL05887.1"/>
    <property type="molecule type" value="Genomic_DNA"/>
</dbReference>
<feature type="transmembrane region" description="Helical" evidence="1">
    <location>
        <begin position="126"/>
        <end position="147"/>
    </location>
</feature>
<feature type="transmembrane region" description="Helical" evidence="1">
    <location>
        <begin position="185"/>
        <end position="202"/>
    </location>
</feature>
<dbReference type="OrthoDB" id="6623990at2"/>
<evidence type="ECO:0000259" key="2">
    <source>
        <dbReference type="Pfam" id="PF01757"/>
    </source>
</evidence>
<organism evidence="3 4">
    <name type="scientific">Liquorilactobacillus oeni DSM 19972</name>
    <dbReference type="NCBI Taxonomy" id="1423777"/>
    <lineage>
        <taxon>Bacteria</taxon>
        <taxon>Bacillati</taxon>
        <taxon>Bacillota</taxon>
        <taxon>Bacilli</taxon>
        <taxon>Lactobacillales</taxon>
        <taxon>Lactobacillaceae</taxon>
        <taxon>Liquorilactobacillus</taxon>
    </lineage>
</organism>
<dbReference type="AlphaFoldDB" id="A0A0R1MCT3"/>
<dbReference type="InterPro" id="IPR052734">
    <property type="entry name" value="Nod_factor_acetyltransferase"/>
</dbReference>
<dbReference type="GO" id="GO:0016747">
    <property type="term" value="F:acyltransferase activity, transferring groups other than amino-acyl groups"/>
    <property type="evidence" value="ECO:0007669"/>
    <property type="project" value="InterPro"/>
</dbReference>
<keyword evidence="1" id="KW-0812">Transmembrane</keyword>
<evidence type="ECO:0000313" key="4">
    <source>
        <dbReference type="Proteomes" id="UP000051686"/>
    </source>
</evidence>
<dbReference type="InterPro" id="IPR002656">
    <property type="entry name" value="Acyl_transf_3_dom"/>
</dbReference>
<name>A0A0R1MCT3_9LACO</name>